<protein>
    <submittedName>
        <fullName evidence="1">Uncharacterized protein</fullName>
    </submittedName>
</protein>
<comment type="caution">
    <text evidence="1">The sequence shown here is derived from an EMBL/GenBank/DDBJ whole genome shotgun (WGS) entry which is preliminary data.</text>
</comment>
<evidence type="ECO:0000313" key="2">
    <source>
        <dbReference type="Proteomes" id="UP000188320"/>
    </source>
</evidence>
<dbReference type="EMBL" id="LSSK01000904">
    <property type="protein sequence ID" value="OMH81407.1"/>
    <property type="molecule type" value="Genomic_DNA"/>
</dbReference>
<keyword evidence="2" id="KW-1185">Reference proteome</keyword>
<proteinExistence type="predicted"/>
<name>A0A1R1PKD4_ZANCU</name>
<accession>A0A1R1PKD4</accession>
<sequence length="115" mass="12593">MEEGVKELVVDELCEVGNRWSPQSKVSGQRLLEGLSTEIERSAKASKSIKKKIIFGSPVSANDTFPPLSPLVNKGKLEGLSNKVNRIKDELTKGKIYDSVVLILYYMSACCCVGT</sequence>
<evidence type="ECO:0000313" key="1">
    <source>
        <dbReference type="EMBL" id="OMH81407.1"/>
    </source>
</evidence>
<reference evidence="2" key="1">
    <citation type="submission" date="2017-01" db="EMBL/GenBank/DDBJ databases">
        <authorList>
            <person name="Wang Y."/>
            <person name="White M."/>
            <person name="Kvist S."/>
            <person name="Moncalvo J.-M."/>
        </authorList>
    </citation>
    <scope>NUCLEOTIDE SEQUENCE [LARGE SCALE GENOMIC DNA]</scope>
    <source>
        <strain evidence="2">COL-18-3</strain>
    </source>
</reference>
<organism evidence="1 2">
    <name type="scientific">Zancudomyces culisetae</name>
    <name type="common">Gut fungus</name>
    <name type="synonym">Smittium culisetae</name>
    <dbReference type="NCBI Taxonomy" id="1213189"/>
    <lineage>
        <taxon>Eukaryota</taxon>
        <taxon>Fungi</taxon>
        <taxon>Fungi incertae sedis</taxon>
        <taxon>Zoopagomycota</taxon>
        <taxon>Kickxellomycotina</taxon>
        <taxon>Harpellomycetes</taxon>
        <taxon>Harpellales</taxon>
        <taxon>Legeriomycetaceae</taxon>
        <taxon>Zancudomyces</taxon>
    </lineage>
</organism>
<gene>
    <name evidence="1" type="ORF">AX774_g5130</name>
</gene>
<dbReference type="Proteomes" id="UP000188320">
    <property type="component" value="Unassembled WGS sequence"/>
</dbReference>
<dbReference type="AlphaFoldDB" id="A0A1R1PKD4"/>